<evidence type="ECO:0000313" key="2">
    <source>
        <dbReference type="Proteomes" id="UP000077266"/>
    </source>
</evidence>
<dbReference type="AlphaFoldDB" id="A0A166MM39"/>
<dbReference type="OrthoDB" id="5599163at2759"/>
<name>A0A166MM39_EXIGL</name>
<dbReference type="InterPro" id="IPR043128">
    <property type="entry name" value="Rev_trsase/Diguanyl_cyclase"/>
</dbReference>
<dbReference type="InParanoid" id="A0A166MM39"/>
<feature type="non-terminal residue" evidence="1">
    <location>
        <position position="1"/>
    </location>
</feature>
<protein>
    <submittedName>
        <fullName evidence="1">DNA/RNA polymerase</fullName>
    </submittedName>
</protein>
<keyword evidence="2" id="KW-1185">Reference proteome</keyword>
<dbReference type="STRING" id="1314781.A0A166MM39"/>
<dbReference type="Proteomes" id="UP000077266">
    <property type="component" value="Unassembled WGS sequence"/>
</dbReference>
<dbReference type="Gene3D" id="3.10.10.10">
    <property type="entry name" value="HIV Type 1 Reverse Transcriptase, subunit A, domain 1"/>
    <property type="match status" value="1"/>
</dbReference>
<organism evidence="1 2">
    <name type="scientific">Exidia glandulosa HHB12029</name>
    <dbReference type="NCBI Taxonomy" id="1314781"/>
    <lineage>
        <taxon>Eukaryota</taxon>
        <taxon>Fungi</taxon>
        <taxon>Dikarya</taxon>
        <taxon>Basidiomycota</taxon>
        <taxon>Agaricomycotina</taxon>
        <taxon>Agaricomycetes</taxon>
        <taxon>Auriculariales</taxon>
        <taxon>Exidiaceae</taxon>
        <taxon>Exidia</taxon>
    </lineage>
</organism>
<feature type="non-terminal residue" evidence="1">
    <location>
        <position position="94"/>
    </location>
</feature>
<dbReference type="SUPFAM" id="SSF56672">
    <property type="entry name" value="DNA/RNA polymerases"/>
    <property type="match status" value="1"/>
</dbReference>
<sequence length="94" mass="10432">RHIPIPHAIRDRLIELLKQKIDAGVYEPSNSAYRSGWFCVVKKDGSSLRIVHDLQKLNSITIRDAGTLPSPDDFSESCAGRACIGALDQFSSYD</sequence>
<dbReference type="Gene3D" id="3.30.70.270">
    <property type="match status" value="1"/>
</dbReference>
<gene>
    <name evidence="1" type="ORF">EXIGLDRAFT_582525</name>
</gene>
<proteinExistence type="predicted"/>
<dbReference type="InterPro" id="IPR043502">
    <property type="entry name" value="DNA/RNA_pol_sf"/>
</dbReference>
<reference evidence="1 2" key="1">
    <citation type="journal article" date="2016" name="Mol. Biol. Evol.">
        <title>Comparative Genomics of Early-Diverging Mushroom-Forming Fungi Provides Insights into the Origins of Lignocellulose Decay Capabilities.</title>
        <authorList>
            <person name="Nagy L.G."/>
            <person name="Riley R."/>
            <person name="Tritt A."/>
            <person name="Adam C."/>
            <person name="Daum C."/>
            <person name="Floudas D."/>
            <person name="Sun H."/>
            <person name="Yadav J.S."/>
            <person name="Pangilinan J."/>
            <person name="Larsson K.H."/>
            <person name="Matsuura K."/>
            <person name="Barry K."/>
            <person name="Labutti K."/>
            <person name="Kuo R."/>
            <person name="Ohm R.A."/>
            <person name="Bhattacharya S.S."/>
            <person name="Shirouzu T."/>
            <person name="Yoshinaga Y."/>
            <person name="Martin F.M."/>
            <person name="Grigoriev I.V."/>
            <person name="Hibbett D.S."/>
        </authorList>
    </citation>
    <scope>NUCLEOTIDE SEQUENCE [LARGE SCALE GENOMIC DNA]</scope>
    <source>
        <strain evidence="1 2">HHB12029</strain>
    </source>
</reference>
<evidence type="ECO:0000313" key="1">
    <source>
        <dbReference type="EMBL" id="KZV78183.1"/>
    </source>
</evidence>
<dbReference type="EMBL" id="KV427062">
    <property type="protein sequence ID" value="KZV78183.1"/>
    <property type="molecule type" value="Genomic_DNA"/>
</dbReference>
<accession>A0A166MM39</accession>